<feature type="compositionally biased region" description="Low complexity" evidence="1">
    <location>
        <begin position="20"/>
        <end position="32"/>
    </location>
</feature>
<accession>A0ABV6P9U6</accession>
<protein>
    <submittedName>
        <fullName evidence="3">HNH endonuclease signature motif containing protein</fullName>
    </submittedName>
</protein>
<proteinExistence type="predicted"/>
<sequence length="367" mass="40308">MGFRCLPARTRTGRVGKTQLGTALAETAGTAPTEEDFRRQARNLREQHHPKNAQQRHSDAHAARRISVHDCGDGMSTITGFIPTTQAHAIERKIKAAANAAHKKGQAAGRTRTQLEADLFVHTLLTGTDASSTAEATSKSTHSVLLLLDLEDAIGLGACLAEDQLGYLEHKYPELHRQALANREHFSQPAEERISPHPAVVGSARPTARDLVSGEDLDTATAAEYFHRAQFMRTVITDPISGYPLGLGRRHQPDQALKELIIARDQHCRHPGCHVPPRDCELNHTDPWAHGGATSYTNLELECRHHHTGLSARWWSVTAAPHSGDGARTFTDAATGRHTTTQPQLPLDAEAWEDYRARLAQTDQPPF</sequence>
<feature type="region of interest" description="Disordered" evidence="1">
    <location>
        <begin position="1"/>
        <end position="35"/>
    </location>
</feature>
<organism evidence="3 4">
    <name type="scientific">Micrococcoides hystricis</name>
    <dbReference type="NCBI Taxonomy" id="1572761"/>
    <lineage>
        <taxon>Bacteria</taxon>
        <taxon>Bacillati</taxon>
        <taxon>Actinomycetota</taxon>
        <taxon>Actinomycetes</taxon>
        <taxon>Micrococcales</taxon>
        <taxon>Micrococcaceae</taxon>
        <taxon>Micrococcoides</taxon>
    </lineage>
</organism>
<dbReference type="RefSeq" id="WP_377458630.1">
    <property type="nucleotide sequence ID" value="NZ_JBHLUB010000026.1"/>
</dbReference>
<keyword evidence="3" id="KW-0378">Hydrolase</keyword>
<feature type="domain" description="HNH nuclease" evidence="2">
    <location>
        <begin position="256"/>
        <end position="308"/>
    </location>
</feature>
<dbReference type="CDD" id="cd00085">
    <property type="entry name" value="HNHc"/>
    <property type="match status" value="1"/>
</dbReference>
<dbReference type="EMBL" id="JBHLUB010000026">
    <property type="protein sequence ID" value="MFC0581892.1"/>
    <property type="molecule type" value="Genomic_DNA"/>
</dbReference>
<name>A0ABV6P9U6_9MICC</name>
<dbReference type="Pfam" id="PF02720">
    <property type="entry name" value="DUF222"/>
    <property type="match status" value="1"/>
</dbReference>
<evidence type="ECO:0000256" key="1">
    <source>
        <dbReference type="SAM" id="MobiDB-lite"/>
    </source>
</evidence>
<evidence type="ECO:0000313" key="3">
    <source>
        <dbReference type="EMBL" id="MFC0581892.1"/>
    </source>
</evidence>
<keyword evidence="3" id="KW-0540">Nuclease</keyword>
<dbReference type="InterPro" id="IPR003615">
    <property type="entry name" value="HNH_nuc"/>
</dbReference>
<evidence type="ECO:0000313" key="4">
    <source>
        <dbReference type="Proteomes" id="UP001589862"/>
    </source>
</evidence>
<dbReference type="GO" id="GO:0004519">
    <property type="term" value="F:endonuclease activity"/>
    <property type="evidence" value="ECO:0007669"/>
    <property type="project" value="UniProtKB-KW"/>
</dbReference>
<dbReference type="Gene3D" id="1.10.30.50">
    <property type="match status" value="1"/>
</dbReference>
<keyword evidence="3" id="KW-0255">Endonuclease</keyword>
<dbReference type="Proteomes" id="UP001589862">
    <property type="component" value="Unassembled WGS sequence"/>
</dbReference>
<gene>
    <name evidence="3" type="ORF">ACFFFR_05785</name>
</gene>
<dbReference type="InterPro" id="IPR003870">
    <property type="entry name" value="DUF222"/>
</dbReference>
<reference evidence="3 4" key="1">
    <citation type="submission" date="2024-09" db="EMBL/GenBank/DDBJ databases">
        <authorList>
            <person name="Sun Q."/>
            <person name="Mori K."/>
        </authorList>
    </citation>
    <scope>NUCLEOTIDE SEQUENCE [LARGE SCALE GENOMIC DNA]</scope>
    <source>
        <strain evidence="3 4">NCAIM B.02604</strain>
    </source>
</reference>
<keyword evidence="4" id="KW-1185">Reference proteome</keyword>
<dbReference type="SMART" id="SM00507">
    <property type="entry name" value="HNHc"/>
    <property type="match status" value="1"/>
</dbReference>
<evidence type="ECO:0000259" key="2">
    <source>
        <dbReference type="SMART" id="SM00507"/>
    </source>
</evidence>
<comment type="caution">
    <text evidence="3">The sequence shown here is derived from an EMBL/GenBank/DDBJ whole genome shotgun (WGS) entry which is preliminary data.</text>
</comment>